<name>A0A9Q1DPP4_CONCO</name>
<feature type="transmembrane region" description="Helical" evidence="6">
    <location>
        <begin position="596"/>
        <end position="617"/>
    </location>
</feature>
<feature type="compositionally biased region" description="Acidic residues" evidence="7">
    <location>
        <begin position="211"/>
        <end position="231"/>
    </location>
</feature>
<feature type="compositionally biased region" description="Polar residues" evidence="7">
    <location>
        <begin position="235"/>
        <end position="246"/>
    </location>
</feature>
<dbReference type="GO" id="GO:0005789">
    <property type="term" value="C:endoplasmic reticulum membrane"/>
    <property type="evidence" value="ECO:0007669"/>
    <property type="project" value="UniProtKB-SubCell"/>
</dbReference>
<dbReference type="AlphaFoldDB" id="A0A9Q1DPP4"/>
<feature type="region of interest" description="Disordered" evidence="7">
    <location>
        <begin position="131"/>
        <end position="323"/>
    </location>
</feature>
<protein>
    <recommendedName>
        <fullName evidence="6">Reticulon</fullName>
    </recommendedName>
</protein>
<evidence type="ECO:0000256" key="1">
    <source>
        <dbReference type="ARBA" id="ARBA00004477"/>
    </source>
</evidence>
<evidence type="ECO:0000256" key="5">
    <source>
        <dbReference type="ARBA" id="ARBA00023136"/>
    </source>
</evidence>
<dbReference type="GO" id="GO:0043005">
    <property type="term" value="C:neuron projection"/>
    <property type="evidence" value="ECO:0007669"/>
    <property type="project" value="TreeGrafter"/>
</dbReference>
<evidence type="ECO:0000256" key="6">
    <source>
        <dbReference type="RuleBase" id="RU210713"/>
    </source>
</evidence>
<keyword evidence="5 6" id="KW-0472">Membrane</keyword>
<proteinExistence type="predicted"/>
<evidence type="ECO:0000313" key="10">
    <source>
        <dbReference type="Proteomes" id="UP001152803"/>
    </source>
</evidence>
<dbReference type="InterPro" id="IPR046964">
    <property type="entry name" value="RTN1-4"/>
</dbReference>
<feature type="region of interest" description="Disordered" evidence="7">
    <location>
        <begin position="1"/>
        <end position="47"/>
    </location>
</feature>
<organism evidence="9 10">
    <name type="scientific">Conger conger</name>
    <name type="common">Conger eel</name>
    <name type="synonym">Muraena conger</name>
    <dbReference type="NCBI Taxonomy" id="82655"/>
    <lineage>
        <taxon>Eukaryota</taxon>
        <taxon>Metazoa</taxon>
        <taxon>Chordata</taxon>
        <taxon>Craniata</taxon>
        <taxon>Vertebrata</taxon>
        <taxon>Euteleostomi</taxon>
        <taxon>Actinopterygii</taxon>
        <taxon>Neopterygii</taxon>
        <taxon>Teleostei</taxon>
        <taxon>Anguilliformes</taxon>
        <taxon>Congridae</taxon>
        <taxon>Conger</taxon>
    </lineage>
</organism>
<keyword evidence="2 6" id="KW-0812">Transmembrane</keyword>
<feature type="compositionally biased region" description="Basic and acidic residues" evidence="7">
    <location>
        <begin position="341"/>
        <end position="358"/>
    </location>
</feature>
<evidence type="ECO:0000256" key="2">
    <source>
        <dbReference type="ARBA" id="ARBA00022692"/>
    </source>
</evidence>
<keyword evidence="10" id="KW-1185">Reference proteome</keyword>
<dbReference type="PANTHER" id="PTHR45799">
    <property type="entry name" value="RETICULON-LIKE PROTEIN"/>
    <property type="match status" value="1"/>
</dbReference>
<feature type="transmembrane region" description="Helical" evidence="6">
    <location>
        <begin position="487"/>
        <end position="519"/>
    </location>
</feature>
<reference evidence="9" key="1">
    <citation type="journal article" date="2023" name="Science">
        <title>Genome structures resolve the early diversification of teleost fishes.</title>
        <authorList>
            <person name="Parey E."/>
            <person name="Louis A."/>
            <person name="Montfort J."/>
            <person name="Bouchez O."/>
            <person name="Roques C."/>
            <person name="Iampietro C."/>
            <person name="Lluch J."/>
            <person name="Castinel A."/>
            <person name="Donnadieu C."/>
            <person name="Desvignes T."/>
            <person name="Floi Bucao C."/>
            <person name="Jouanno E."/>
            <person name="Wen M."/>
            <person name="Mejri S."/>
            <person name="Dirks R."/>
            <person name="Jansen H."/>
            <person name="Henkel C."/>
            <person name="Chen W.J."/>
            <person name="Zahm M."/>
            <person name="Cabau C."/>
            <person name="Klopp C."/>
            <person name="Thompson A.W."/>
            <person name="Robinson-Rechavi M."/>
            <person name="Braasch I."/>
            <person name="Lecointre G."/>
            <person name="Bobe J."/>
            <person name="Postlethwait J.H."/>
            <person name="Berthelot C."/>
            <person name="Roest Crollius H."/>
            <person name="Guiguen Y."/>
        </authorList>
    </citation>
    <scope>NUCLEOTIDE SEQUENCE</scope>
    <source>
        <strain evidence="9">Concon-B</strain>
    </source>
</reference>
<gene>
    <name evidence="9" type="ORF">COCON_G00081210</name>
</gene>
<comment type="subcellular location">
    <subcellularLocation>
        <location evidence="1 6">Endoplasmic reticulum membrane</location>
        <topology evidence="1 6">Multi-pass membrane protein</topology>
    </subcellularLocation>
</comment>
<dbReference type="GO" id="GO:0030182">
    <property type="term" value="P:neuron differentiation"/>
    <property type="evidence" value="ECO:0007669"/>
    <property type="project" value="TreeGrafter"/>
</dbReference>
<feature type="compositionally biased region" description="Polar residues" evidence="7">
    <location>
        <begin position="9"/>
        <end position="22"/>
    </location>
</feature>
<dbReference type="PROSITE" id="PS50845">
    <property type="entry name" value="RETICULON"/>
    <property type="match status" value="1"/>
</dbReference>
<sequence length="656" mass="71207">MPSEGAATSLPSCAQPGSSPVDQGSLVPLKGGQIKGGDFKLKDERDGKAEVQRVNWDSSATLLDFSIGTLPSNPFGLDSAQDNTSPGTGNVRVFEGISENQGSIDTQSGDGFLVFKECHYGSPRPDAHNSFRTFHEFGAPDQDSPESPFEVLGDSARAKSLGSEVSDITDHSQTQTLCPAPDFESDVPEPSPICPSLSSQVEDDPWKSDRDEAEILDADSSDESDDTVIEDTTDRFNLSKNVSSPQRRLEGPIESEMRPVSMALSYIKETNEHNLTEEDDEEEGDVCMPKAFPKAPKPGSQAAEDSPETASDPESIEPECSVSAATDSLVGFMRECLNSRQPKEPVERYGRHVAEDKSPQLAAPFSGSPPAVLLNMEEERLTICALKELGSSQEETEDLVQWTAAPQTNSKPQSGPVAPFAPKPPSPSLNKRPWEALPGGDVDGADANEPAQLAAHALAALLTNLSVRELVYWRDPRKSGLVLGSSLLVLLSLASFSVISVGSYLLLALLCVTITFRIYKSVIQAVQKSEEGHPFKALMEKDITIPPETFRKYTDLSLARLNHALKQLKRLFLVEDLVDSLKLAVLMWLLTYVGAVFNGITLLILADILLFSSPLVYEKNKTQIDHYVGIVRTQVDTTLAKLQEKLPGAVKRSKAE</sequence>
<dbReference type="Pfam" id="PF02453">
    <property type="entry name" value="Reticulon"/>
    <property type="match status" value="1"/>
</dbReference>
<keyword evidence="4 6" id="KW-1133">Transmembrane helix</keyword>
<dbReference type="GO" id="GO:0007420">
    <property type="term" value="P:brain development"/>
    <property type="evidence" value="ECO:0007669"/>
    <property type="project" value="TreeGrafter"/>
</dbReference>
<feature type="compositionally biased region" description="Basic and acidic residues" evidence="7">
    <location>
        <begin position="37"/>
        <end position="47"/>
    </location>
</feature>
<feature type="domain" description="Reticulon" evidence="8">
    <location>
        <begin position="467"/>
        <end position="656"/>
    </location>
</feature>
<accession>A0A9Q1DPP4</accession>
<dbReference type="EMBL" id="JAFJMO010000005">
    <property type="protein sequence ID" value="KAJ8276369.1"/>
    <property type="molecule type" value="Genomic_DNA"/>
</dbReference>
<dbReference type="GO" id="GO:0071787">
    <property type="term" value="P:endoplasmic reticulum tubular network formation"/>
    <property type="evidence" value="ECO:0007669"/>
    <property type="project" value="TreeGrafter"/>
</dbReference>
<dbReference type="Proteomes" id="UP001152803">
    <property type="component" value="Unassembled WGS sequence"/>
</dbReference>
<dbReference type="Gene3D" id="1.20.5.2480">
    <property type="match status" value="1"/>
</dbReference>
<dbReference type="PANTHER" id="PTHR45799:SF6">
    <property type="entry name" value="RETICULON"/>
    <property type="match status" value="1"/>
</dbReference>
<evidence type="ECO:0000256" key="3">
    <source>
        <dbReference type="ARBA" id="ARBA00022824"/>
    </source>
</evidence>
<keyword evidence="3 6" id="KW-0256">Endoplasmic reticulum</keyword>
<feature type="compositionally biased region" description="Basic and acidic residues" evidence="7">
    <location>
        <begin position="247"/>
        <end position="257"/>
    </location>
</feature>
<evidence type="ECO:0000256" key="4">
    <source>
        <dbReference type="ARBA" id="ARBA00022989"/>
    </source>
</evidence>
<dbReference type="OrthoDB" id="567788at2759"/>
<evidence type="ECO:0000313" key="9">
    <source>
        <dbReference type="EMBL" id="KAJ8276369.1"/>
    </source>
</evidence>
<dbReference type="InterPro" id="IPR003388">
    <property type="entry name" value="Reticulon"/>
</dbReference>
<feature type="region of interest" description="Disordered" evidence="7">
    <location>
        <begin position="406"/>
        <end position="446"/>
    </location>
</feature>
<comment type="caution">
    <text evidence="9">The sequence shown here is derived from an EMBL/GenBank/DDBJ whole genome shotgun (WGS) entry which is preliminary data.</text>
</comment>
<evidence type="ECO:0000256" key="7">
    <source>
        <dbReference type="SAM" id="MobiDB-lite"/>
    </source>
</evidence>
<feature type="region of interest" description="Disordered" evidence="7">
    <location>
        <begin position="339"/>
        <end position="366"/>
    </location>
</feature>
<evidence type="ECO:0000259" key="8">
    <source>
        <dbReference type="PROSITE" id="PS50845"/>
    </source>
</evidence>
<dbReference type="GO" id="GO:0014069">
    <property type="term" value="C:postsynaptic density"/>
    <property type="evidence" value="ECO:0007669"/>
    <property type="project" value="TreeGrafter"/>
</dbReference>